<protein>
    <submittedName>
        <fullName evidence="1">Uncharacterized protein</fullName>
    </submittedName>
</protein>
<dbReference type="EMBL" id="CP115965">
    <property type="protein sequence ID" value="WZW98204.1"/>
    <property type="molecule type" value="Genomic_DNA"/>
</dbReference>
<name>A0ABZ3C7L9_9ACTN</name>
<keyword evidence="2" id="KW-1185">Reference proteome</keyword>
<reference evidence="1 2" key="1">
    <citation type="journal article" date="2023" name="Environ Microbiome">
        <title>A coral-associated actinobacterium mitigates coral bleaching under heat stress.</title>
        <authorList>
            <person name="Li J."/>
            <person name="Zou Y."/>
            <person name="Li Q."/>
            <person name="Zhang J."/>
            <person name="Bourne D.G."/>
            <person name="Lyu Y."/>
            <person name="Liu C."/>
            <person name="Zhang S."/>
        </authorList>
    </citation>
    <scope>NUCLEOTIDE SEQUENCE [LARGE SCALE GENOMIC DNA]</scope>
    <source>
        <strain evidence="1 2">SCSIO 13291</strain>
    </source>
</reference>
<sequence length="110" mass="11400">MNLGPRPLIDAQAGLAGGRVGGLTLIGQLLRRTRCWARIKATLADVQTRDGNAAEPVASAAALLALVRAGATDAETTLATTPVTPFVHRADAFRVRLGQFIDAATQQGAP</sequence>
<evidence type="ECO:0000313" key="1">
    <source>
        <dbReference type="EMBL" id="WZW98204.1"/>
    </source>
</evidence>
<proteinExistence type="predicted"/>
<dbReference type="Proteomes" id="UP001434337">
    <property type="component" value="Chromosome"/>
</dbReference>
<gene>
    <name evidence="1" type="ORF">PCC79_15130</name>
</gene>
<accession>A0ABZ3C7L9</accession>
<organism evidence="1 2">
    <name type="scientific">Propioniciclava soli</name>
    <dbReference type="NCBI Taxonomy" id="2775081"/>
    <lineage>
        <taxon>Bacteria</taxon>
        <taxon>Bacillati</taxon>
        <taxon>Actinomycetota</taxon>
        <taxon>Actinomycetes</taxon>
        <taxon>Propionibacteriales</taxon>
        <taxon>Propionibacteriaceae</taxon>
        <taxon>Propioniciclava</taxon>
    </lineage>
</organism>
<dbReference type="RefSeq" id="WP_232547249.1">
    <property type="nucleotide sequence ID" value="NZ_CP115965.1"/>
</dbReference>
<evidence type="ECO:0000313" key="2">
    <source>
        <dbReference type="Proteomes" id="UP001434337"/>
    </source>
</evidence>